<comment type="similarity">
    <text evidence="10">Belongs to the NadD family.</text>
</comment>
<dbReference type="InterPro" id="IPR005248">
    <property type="entry name" value="NadD/NMNAT"/>
</dbReference>
<dbReference type="SUPFAM" id="SSF52374">
    <property type="entry name" value="Nucleotidylyl transferase"/>
    <property type="match status" value="1"/>
</dbReference>
<evidence type="ECO:0000256" key="4">
    <source>
        <dbReference type="ARBA" id="ARBA00022679"/>
    </source>
</evidence>
<dbReference type="GO" id="GO:0005524">
    <property type="term" value="F:ATP binding"/>
    <property type="evidence" value="ECO:0007669"/>
    <property type="project" value="UniProtKB-KW"/>
</dbReference>
<keyword evidence="6 10" id="KW-0547">Nucleotide-binding</keyword>
<dbReference type="NCBIfam" id="TIGR00125">
    <property type="entry name" value="cyt_tran_rel"/>
    <property type="match status" value="1"/>
</dbReference>
<keyword evidence="3 10" id="KW-0662">Pyridine nucleotide biosynthesis</keyword>
<dbReference type="EC" id="2.7.7.18" evidence="10"/>
<comment type="catalytic activity">
    <reaction evidence="9 10">
        <text>nicotinate beta-D-ribonucleotide + ATP + H(+) = deamido-NAD(+) + diphosphate</text>
        <dbReference type="Rhea" id="RHEA:22860"/>
        <dbReference type="ChEBI" id="CHEBI:15378"/>
        <dbReference type="ChEBI" id="CHEBI:30616"/>
        <dbReference type="ChEBI" id="CHEBI:33019"/>
        <dbReference type="ChEBI" id="CHEBI:57502"/>
        <dbReference type="ChEBI" id="CHEBI:58437"/>
        <dbReference type="EC" id="2.7.7.18"/>
    </reaction>
</comment>
<accession>A0A1T4L4E1</accession>
<dbReference type="NCBIfam" id="TIGR00482">
    <property type="entry name" value="nicotinate (nicotinamide) nucleotide adenylyltransferase"/>
    <property type="match status" value="1"/>
</dbReference>
<dbReference type="InterPro" id="IPR014729">
    <property type="entry name" value="Rossmann-like_a/b/a_fold"/>
</dbReference>
<comment type="function">
    <text evidence="1 10">Catalyzes the reversible adenylation of nicotinate mononucleotide (NaMN) to nicotinic acid adenine dinucleotide (NaAD).</text>
</comment>
<sequence>MDKRVAVMGGTFDPIHLGHLVVAQEVADELGLDRVLFVPSGQPPHKQGAKVTAAELRAEMVRLAIADNPCFQLCLLELERPGPSYTYDTVRQLLDQGNYQELYFITGADAVLEILTWHRVRELLALCHFIAVTRPGFELEQLREVQGRLGTQLGQRIRPFTVPSLAISSSDIRARVARGKSIKYLVHPEVEKFIVNNNLYRF</sequence>
<dbReference type="NCBIfam" id="NF000840">
    <property type="entry name" value="PRK00071.1-3"/>
    <property type="match status" value="1"/>
</dbReference>
<keyword evidence="7 10" id="KW-0067">ATP-binding</keyword>
<evidence type="ECO:0000256" key="5">
    <source>
        <dbReference type="ARBA" id="ARBA00022695"/>
    </source>
</evidence>
<dbReference type="Gene3D" id="3.40.50.620">
    <property type="entry name" value="HUPs"/>
    <property type="match status" value="1"/>
</dbReference>
<gene>
    <name evidence="10" type="primary">nadD</name>
    <name evidence="12" type="ORF">SAMN02745885_00014</name>
</gene>
<evidence type="ECO:0000256" key="9">
    <source>
        <dbReference type="ARBA" id="ARBA00048721"/>
    </source>
</evidence>
<name>A0A1T4L4E1_9FIRM</name>
<feature type="domain" description="Cytidyltransferase-like" evidence="11">
    <location>
        <begin position="7"/>
        <end position="175"/>
    </location>
</feature>
<evidence type="ECO:0000256" key="2">
    <source>
        <dbReference type="ARBA" id="ARBA00005019"/>
    </source>
</evidence>
<evidence type="ECO:0000256" key="6">
    <source>
        <dbReference type="ARBA" id="ARBA00022741"/>
    </source>
</evidence>
<keyword evidence="5 10" id="KW-0548">Nucleotidyltransferase</keyword>
<dbReference type="AlphaFoldDB" id="A0A1T4L4E1"/>
<dbReference type="HAMAP" id="MF_00244">
    <property type="entry name" value="NaMN_adenylyltr"/>
    <property type="match status" value="1"/>
</dbReference>
<keyword evidence="4 10" id="KW-0808">Transferase</keyword>
<evidence type="ECO:0000256" key="10">
    <source>
        <dbReference type="HAMAP-Rule" id="MF_00244"/>
    </source>
</evidence>
<dbReference type="UniPathway" id="UPA00253">
    <property type="reaction ID" value="UER00332"/>
</dbReference>
<dbReference type="OrthoDB" id="5295945at2"/>
<evidence type="ECO:0000313" key="12">
    <source>
        <dbReference type="EMBL" id="SJZ49585.1"/>
    </source>
</evidence>
<evidence type="ECO:0000259" key="11">
    <source>
        <dbReference type="Pfam" id="PF01467"/>
    </source>
</evidence>
<proteinExistence type="inferred from homology"/>
<evidence type="ECO:0000256" key="8">
    <source>
        <dbReference type="ARBA" id="ARBA00023027"/>
    </source>
</evidence>
<dbReference type="GO" id="GO:0009435">
    <property type="term" value="P:NAD+ biosynthetic process"/>
    <property type="evidence" value="ECO:0007669"/>
    <property type="project" value="UniProtKB-UniRule"/>
</dbReference>
<comment type="pathway">
    <text evidence="2 10">Cofactor biosynthesis; NAD(+) biosynthesis; deamido-NAD(+) from nicotinate D-ribonucleotide: step 1/1.</text>
</comment>
<dbReference type="PANTHER" id="PTHR39321:SF3">
    <property type="entry name" value="PHOSPHOPANTETHEINE ADENYLYLTRANSFERASE"/>
    <property type="match status" value="1"/>
</dbReference>
<dbReference type="GO" id="GO:0004515">
    <property type="term" value="F:nicotinate-nucleotide adenylyltransferase activity"/>
    <property type="evidence" value="ECO:0007669"/>
    <property type="project" value="UniProtKB-UniRule"/>
</dbReference>
<evidence type="ECO:0000313" key="13">
    <source>
        <dbReference type="Proteomes" id="UP000189933"/>
    </source>
</evidence>
<dbReference type="Proteomes" id="UP000189933">
    <property type="component" value="Unassembled WGS sequence"/>
</dbReference>
<dbReference type="RefSeq" id="WP_078664177.1">
    <property type="nucleotide sequence ID" value="NZ_FUXM01000001.1"/>
</dbReference>
<dbReference type="PANTHER" id="PTHR39321">
    <property type="entry name" value="NICOTINATE-NUCLEOTIDE ADENYLYLTRANSFERASE-RELATED"/>
    <property type="match status" value="1"/>
</dbReference>
<evidence type="ECO:0000256" key="3">
    <source>
        <dbReference type="ARBA" id="ARBA00022642"/>
    </source>
</evidence>
<dbReference type="InterPro" id="IPR004821">
    <property type="entry name" value="Cyt_trans-like"/>
</dbReference>
<protein>
    <recommendedName>
        <fullName evidence="10">Probable nicotinate-nucleotide adenylyltransferase</fullName>
        <ecNumber evidence="10">2.7.7.18</ecNumber>
    </recommendedName>
    <alternativeName>
        <fullName evidence="10">Deamido-NAD(+) diphosphorylase</fullName>
    </alternativeName>
    <alternativeName>
        <fullName evidence="10">Deamido-NAD(+) pyrophosphorylase</fullName>
    </alternativeName>
    <alternativeName>
        <fullName evidence="10">Nicotinate mononucleotide adenylyltransferase</fullName>
        <shortName evidence="10">NaMN adenylyltransferase</shortName>
    </alternativeName>
</protein>
<dbReference type="EMBL" id="FUXM01000001">
    <property type="protein sequence ID" value="SJZ49585.1"/>
    <property type="molecule type" value="Genomic_DNA"/>
</dbReference>
<reference evidence="13" key="1">
    <citation type="submission" date="2017-02" db="EMBL/GenBank/DDBJ databases">
        <authorList>
            <person name="Varghese N."/>
            <person name="Submissions S."/>
        </authorList>
    </citation>
    <scope>NUCLEOTIDE SEQUENCE [LARGE SCALE GENOMIC DNA]</scope>
    <source>
        <strain evidence="13">DSM 16521</strain>
    </source>
</reference>
<evidence type="ECO:0000256" key="7">
    <source>
        <dbReference type="ARBA" id="ARBA00022840"/>
    </source>
</evidence>
<dbReference type="Pfam" id="PF01467">
    <property type="entry name" value="CTP_transf_like"/>
    <property type="match status" value="1"/>
</dbReference>
<organism evidence="12 13">
    <name type="scientific">Carboxydocella sporoproducens DSM 16521</name>
    <dbReference type="NCBI Taxonomy" id="1121270"/>
    <lineage>
        <taxon>Bacteria</taxon>
        <taxon>Bacillati</taxon>
        <taxon>Bacillota</taxon>
        <taxon>Clostridia</taxon>
        <taxon>Eubacteriales</taxon>
        <taxon>Clostridiales Family XVI. Incertae Sedis</taxon>
        <taxon>Carboxydocella</taxon>
    </lineage>
</organism>
<keyword evidence="8 10" id="KW-0520">NAD</keyword>
<keyword evidence="13" id="KW-1185">Reference proteome</keyword>
<dbReference type="CDD" id="cd02165">
    <property type="entry name" value="NMNAT"/>
    <property type="match status" value="1"/>
</dbReference>
<evidence type="ECO:0000256" key="1">
    <source>
        <dbReference type="ARBA" id="ARBA00002324"/>
    </source>
</evidence>